<feature type="domain" description="NIF system FeS cluster assembly NifU C-terminal" evidence="6">
    <location>
        <begin position="114"/>
        <end position="179"/>
    </location>
</feature>
<dbReference type="GO" id="GO:0051539">
    <property type="term" value="F:4 iron, 4 sulfur cluster binding"/>
    <property type="evidence" value="ECO:0007669"/>
    <property type="project" value="UniProtKB-UniRule"/>
</dbReference>
<dbReference type="Gene3D" id="3.30.300.130">
    <property type="entry name" value="Fe-S cluster assembly (FSCA)"/>
    <property type="match status" value="1"/>
</dbReference>
<comment type="cofactor">
    <cofactor evidence="5">
        <name>[4Fe-4S] cluster</name>
        <dbReference type="ChEBI" id="CHEBI:49883"/>
    </cofactor>
    <text evidence="5">Binds 1 [4Fe-4S] cluster per subunit. The cluster is presumably bound at the interface of two monomers.</text>
</comment>
<keyword evidence="8" id="KW-1185">Reference proteome</keyword>
<evidence type="ECO:0000256" key="5">
    <source>
        <dbReference type="HAMAP-Rule" id="MF_01637"/>
    </source>
</evidence>
<feature type="binding site" evidence="5">
    <location>
        <position position="151"/>
    </location>
    <ligand>
        <name>[4Fe-4S] cluster</name>
        <dbReference type="ChEBI" id="CHEBI:49883"/>
    </ligand>
</feature>
<keyword evidence="4 5" id="KW-0411">Iron-sulfur</keyword>
<dbReference type="HAMAP" id="MF_01637">
    <property type="entry name" value="Fe_S_biogen_NfuA"/>
    <property type="match status" value="1"/>
</dbReference>
<evidence type="ECO:0000256" key="2">
    <source>
        <dbReference type="ARBA" id="ARBA00022723"/>
    </source>
</evidence>
<name>A0A4R3LB18_9GAMM</name>
<dbReference type="EMBL" id="SMAF01000015">
    <property type="protein sequence ID" value="TCS96365.1"/>
    <property type="molecule type" value="Genomic_DNA"/>
</dbReference>
<evidence type="ECO:0000313" key="7">
    <source>
        <dbReference type="EMBL" id="TCS96365.1"/>
    </source>
</evidence>
<dbReference type="GO" id="GO:0016226">
    <property type="term" value="P:iron-sulfur cluster assembly"/>
    <property type="evidence" value="ECO:0007669"/>
    <property type="project" value="UniProtKB-UniRule"/>
</dbReference>
<comment type="caution">
    <text evidence="7">The sequence shown here is derived from an EMBL/GenBank/DDBJ whole genome shotgun (WGS) entry which is preliminary data.</text>
</comment>
<dbReference type="OrthoDB" id="9785450at2"/>
<comment type="function">
    <text evidence="5">Involved in iron-sulfur cluster biogenesis. Binds a 4Fe-4S cluster, can transfer this cluster to apoproteins, and thereby intervenes in the maturation of Fe/S proteins. Could also act as a scaffold/chaperone for damaged Fe/S proteins.</text>
</comment>
<reference evidence="7 8" key="1">
    <citation type="submission" date="2019-03" db="EMBL/GenBank/DDBJ databases">
        <title>Genomic Encyclopedia of Type Strains, Phase IV (KMG-IV): sequencing the most valuable type-strain genomes for metagenomic binning, comparative biology and taxonomic classification.</title>
        <authorList>
            <person name="Goeker M."/>
        </authorList>
    </citation>
    <scope>NUCLEOTIDE SEQUENCE [LARGE SCALE GENOMIC DNA]</scope>
    <source>
        <strain evidence="7 8">DSM 21944</strain>
    </source>
</reference>
<dbReference type="Pfam" id="PF01106">
    <property type="entry name" value="NifU"/>
    <property type="match status" value="1"/>
</dbReference>
<dbReference type="Proteomes" id="UP000294599">
    <property type="component" value="Unassembled WGS sequence"/>
</dbReference>
<evidence type="ECO:0000313" key="8">
    <source>
        <dbReference type="Proteomes" id="UP000294599"/>
    </source>
</evidence>
<sequence length="194" mass="21100">MIHVDARARAYFIRLLEQQGPDILGIHLSAVAPGTPRADVALRYCEAVDLRGDEWEVDVCDGLRLYVDSDSAPFLDQAEIALRSEGTSEQLSIRAPGLKASAPAGDASLVERVRWLIESEINPQLGNHGGRVALEEVTADGEVVLRFGGGCQGCGMADVTLRDGIEKRLRDAFPEISAVRDATDHARGQTPYYR</sequence>
<dbReference type="GO" id="GO:0005506">
    <property type="term" value="F:iron ion binding"/>
    <property type="evidence" value="ECO:0007669"/>
    <property type="project" value="InterPro"/>
</dbReference>
<keyword evidence="1 5" id="KW-0004">4Fe-4S</keyword>
<keyword evidence="3 5" id="KW-0408">Iron</keyword>
<dbReference type="InterPro" id="IPR017726">
    <property type="entry name" value="Fe/S_biogenesis_protein_NfuA"/>
</dbReference>
<accession>A0A4R3LB18</accession>
<dbReference type="RefSeq" id="WP_123522237.1">
    <property type="nucleotide sequence ID" value="NZ_JBHLWF010000012.1"/>
</dbReference>
<organism evidence="7 8">
    <name type="scientific">Pseudofulvimonas gallinarii</name>
    <dbReference type="NCBI Taxonomy" id="634155"/>
    <lineage>
        <taxon>Bacteria</taxon>
        <taxon>Pseudomonadati</taxon>
        <taxon>Pseudomonadota</taxon>
        <taxon>Gammaproteobacteria</taxon>
        <taxon>Lysobacterales</taxon>
        <taxon>Rhodanobacteraceae</taxon>
        <taxon>Pseudofulvimonas</taxon>
    </lineage>
</organism>
<keyword evidence="2 5" id="KW-0479">Metal-binding</keyword>
<proteinExistence type="inferred from homology"/>
<dbReference type="GO" id="GO:0051604">
    <property type="term" value="P:protein maturation"/>
    <property type="evidence" value="ECO:0007669"/>
    <property type="project" value="UniProtKB-UniRule"/>
</dbReference>
<dbReference type="PANTHER" id="PTHR11178">
    <property type="entry name" value="IRON-SULFUR CLUSTER SCAFFOLD PROTEIN NFU-RELATED"/>
    <property type="match status" value="1"/>
</dbReference>
<evidence type="ECO:0000256" key="4">
    <source>
        <dbReference type="ARBA" id="ARBA00023014"/>
    </source>
</evidence>
<comment type="similarity">
    <text evidence="5">Belongs to the NfuA family.</text>
</comment>
<protein>
    <recommendedName>
        <fullName evidence="5">Fe/S biogenesis protein NfuA</fullName>
    </recommendedName>
</protein>
<dbReference type="SUPFAM" id="SSF89360">
    <property type="entry name" value="HesB-like domain"/>
    <property type="match status" value="1"/>
</dbReference>
<comment type="subunit">
    <text evidence="5">Homodimer.</text>
</comment>
<dbReference type="InterPro" id="IPR035903">
    <property type="entry name" value="HesB-like_dom_sf"/>
</dbReference>
<dbReference type="InterPro" id="IPR001075">
    <property type="entry name" value="NIF_FeS_clus_asmbl_NifU_C"/>
</dbReference>
<gene>
    <name evidence="5" type="primary">nfuA</name>
    <name evidence="7" type="ORF">EDC25_11553</name>
</gene>
<dbReference type="InterPro" id="IPR034904">
    <property type="entry name" value="FSCA_dom_sf"/>
</dbReference>
<dbReference type="SUPFAM" id="SSF117916">
    <property type="entry name" value="Fe-S cluster assembly (FSCA) domain-like"/>
    <property type="match status" value="1"/>
</dbReference>
<evidence type="ECO:0000259" key="6">
    <source>
        <dbReference type="Pfam" id="PF01106"/>
    </source>
</evidence>
<evidence type="ECO:0000256" key="3">
    <source>
        <dbReference type="ARBA" id="ARBA00023004"/>
    </source>
</evidence>
<dbReference type="AlphaFoldDB" id="A0A4R3LB18"/>
<dbReference type="PANTHER" id="PTHR11178:SF51">
    <property type="entry name" value="FE_S BIOGENESIS PROTEIN NFUA"/>
    <property type="match status" value="1"/>
</dbReference>
<evidence type="ECO:0000256" key="1">
    <source>
        <dbReference type="ARBA" id="ARBA00022485"/>
    </source>
</evidence>
<feature type="binding site" evidence="5">
    <location>
        <position position="154"/>
    </location>
    <ligand>
        <name>[4Fe-4S] cluster</name>
        <dbReference type="ChEBI" id="CHEBI:49883"/>
    </ligand>
</feature>